<proteinExistence type="predicted"/>
<protein>
    <submittedName>
        <fullName evidence="2">Uncharacterized protein</fullName>
    </submittedName>
</protein>
<reference evidence="3" key="1">
    <citation type="submission" date="2018-08" db="EMBL/GenBank/DDBJ databases">
        <authorList>
            <person name="Blom J."/>
        </authorList>
    </citation>
    <scope>NUCLEOTIDE SEQUENCE [LARGE SCALE GENOMIC DNA]</scope>
    <source>
        <strain evidence="3">CCOS 865</strain>
    </source>
</reference>
<gene>
    <name evidence="2" type="ORF">CCOS865_02779</name>
</gene>
<feature type="transmembrane region" description="Helical" evidence="1">
    <location>
        <begin position="43"/>
        <end position="59"/>
    </location>
</feature>
<keyword evidence="3" id="KW-1185">Reference proteome</keyword>
<dbReference type="AlphaFoldDB" id="A0A383RTY9"/>
<keyword evidence="1" id="KW-1133">Transmembrane helix</keyword>
<dbReference type="Proteomes" id="UP000263595">
    <property type="component" value="Unassembled WGS sequence"/>
</dbReference>
<keyword evidence="1" id="KW-0472">Membrane</keyword>
<keyword evidence="1" id="KW-0812">Transmembrane</keyword>
<dbReference type="RefSeq" id="WP_119141809.1">
    <property type="nucleotide sequence ID" value="NZ_CBCSFL010000007.1"/>
</dbReference>
<evidence type="ECO:0000313" key="2">
    <source>
        <dbReference type="EMBL" id="SYX90512.1"/>
    </source>
</evidence>
<evidence type="ECO:0000313" key="3">
    <source>
        <dbReference type="Proteomes" id="UP000263595"/>
    </source>
</evidence>
<sequence length="64" mass="7214">MFEFVSNFIRPDYEKSDRCFLVLALIVGCGFGTVLGHKISLSVGLPFSVVASLALYYLWRRPGR</sequence>
<evidence type="ECO:0000256" key="1">
    <source>
        <dbReference type="SAM" id="Phobius"/>
    </source>
</evidence>
<name>A0A383RTY9_9PSED</name>
<feature type="transmembrane region" description="Helical" evidence="1">
    <location>
        <begin position="20"/>
        <end position="37"/>
    </location>
</feature>
<organism evidence="2 3">
    <name type="scientific">Pseudomonas reidholzensis</name>
    <dbReference type="NCBI Taxonomy" id="1785162"/>
    <lineage>
        <taxon>Bacteria</taxon>
        <taxon>Pseudomonadati</taxon>
        <taxon>Pseudomonadota</taxon>
        <taxon>Gammaproteobacteria</taxon>
        <taxon>Pseudomonadales</taxon>
        <taxon>Pseudomonadaceae</taxon>
        <taxon>Pseudomonas</taxon>
    </lineage>
</organism>
<accession>A0A383RTY9</accession>
<dbReference type="EMBL" id="UNOZ01000019">
    <property type="protein sequence ID" value="SYX90512.1"/>
    <property type="molecule type" value="Genomic_DNA"/>
</dbReference>